<dbReference type="STRING" id="1618345.UT18_C0002G0067"/>
<accession>A0A0G0M4N8</accession>
<dbReference type="Proteomes" id="UP000034207">
    <property type="component" value="Unassembled WGS sequence"/>
</dbReference>
<evidence type="ECO:0000313" key="2">
    <source>
        <dbReference type="Proteomes" id="UP000034207"/>
    </source>
</evidence>
<gene>
    <name evidence="1" type="ORF">UT18_C0002G0067</name>
</gene>
<dbReference type="AlphaFoldDB" id="A0A0G0M4N8"/>
<reference evidence="1" key="1">
    <citation type="journal article" date="2015" name="Nature">
        <title>rRNA introns, odd ribosomes, and small enigmatic genomes across a large radiation of phyla.</title>
        <authorList>
            <person name="Brown C.T."/>
            <person name="Hug L.A."/>
            <person name="Thomas B.C."/>
            <person name="Sharon I."/>
            <person name="Castelle C.J."/>
            <person name="Singh A."/>
            <person name="Wilkins M.J."/>
            <person name="Williams K.H."/>
            <person name="Banfield J.F."/>
        </authorList>
    </citation>
    <scope>NUCLEOTIDE SEQUENCE [LARGE SCALE GENOMIC DNA]</scope>
</reference>
<dbReference type="EMBL" id="LBVV01000002">
    <property type="protein sequence ID" value="KKQ95290.1"/>
    <property type="molecule type" value="Genomic_DNA"/>
</dbReference>
<protein>
    <recommendedName>
        <fullName evidence="3">Thioredoxin-like fold domain-containing protein</fullName>
    </recommendedName>
</protein>
<evidence type="ECO:0008006" key="3">
    <source>
        <dbReference type="Google" id="ProtNLM"/>
    </source>
</evidence>
<sequence length="70" mass="8044">MKDFYNTLQRDNYDVVSIDTEEVDGIAKAEIYDIYSTPSVVVTTNEGLFIQGWKGEIPPLSEVKYYLFTI</sequence>
<proteinExistence type="predicted"/>
<name>A0A0G0M4N8_UNCC2</name>
<comment type="caution">
    <text evidence="1">The sequence shown here is derived from an EMBL/GenBank/DDBJ whole genome shotgun (WGS) entry which is preliminary data.</text>
</comment>
<evidence type="ECO:0000313" key="1">
    <source>
        <dbReference type="EMBL" id="KKQ95290.1"/>
    </source>
</evidence>
<organism evidence="1 2">
    <name type="scientific">candidate division CPR2 bacterium GW2011_GWC2_39_10</name>
    <dbReference type="NCBI Taxonomy" id="1618345"/>
    <lineage>
        <taxon>Bacteria</taxon>
        <taxon>Bacteria division CPR2</taxon>
    </lineage>
</organism>